<dbReference type="EMBL" id="LHPH01000007">
    <property type="protein sequence ID" value="KPH63785.1"/>
    <property type="molecule type" value="Genomic_DNA"/>
</dbReference>
<dbReference type="AlphaFoldDB" id="A0A0N1MVK2"/>
<dbReference type="PATRIC" id="fig|187330.3.peg.3571"/>
<gene>
    <name evidence="2" type="ORF">ADS77_07670</name>
</gene>
<dbReference type="RefSeq" id="WP_054203456.1">
    <property type="nucleotide sequence ID" value="NZ_LHPH01000007.1"/>
</dbReference>
<keyword evidence="3" id="KW-1185">Reference proteome</keyword>
<organism evidence="2 3">
    <name type="scientific">Pseudoalteromonas porphyrae</name>
    <dbReference type="NCBI Taxonomy" id="187330"/>
    <lineage>
        <taxon>Bacteria</taxon>
        <taxon>Pseudomonadati</taxon>
        <taxon>Pseudomonadota</taxon>
        <taxon>Gammaproteobacteria</taxon>
        <taxon>Alteromonadales</taxon>
        <taxon>Pseudoalteromonadaceae</taxon>
        <taxon>Pseudoalteromonas</taxon>
    </lineage>
</organism>
<proteinExistence type="predicted"/>
<name>A0A0N1MVK2_9GAMM</name>
<keyword evidence="1" id="KW-0732">Signal</keyword>
<feature type="chain" id="PRO_5005878282" description="Secreted protein" evidence="1">
    <location>
        <begin position="26"/>
        <end position="77"/>
    </location>
</feature>
<comment type="caution">
    <text evidence="2">The sequence shown here is derived from an EMBL/GenBank/DDBJ whole genome shotgun (WGS) entry which is preliminary data.</text>
</comment>
<sequence length="77" mass="8551">MKRFITLSLAFAVTLVTTTSFDSEAANKYTTCKYQKVAGAPHEPNTRTKYFSGHVQCPANLTTGEGYHRLVSQVHNN</sequence>
<evidence type="ECO:0000256" key="1">
    <source>
        <dbReference type="SAM" id="SignalP"/>
    </source>
</evidence>
<evidence type="ECO:0000313" key="3">
    <source>
        <dbReference type="Proteomes" id="UP000037848"/>
    </source>
</evidence>
<protein>
    <recommendedName>
        <fullName evidence="4">Secreted protein</fullName>
    </recommendedName>
</protein>
<reference evidence="2 3" key="1">
    <citation type="submission" date="2015-08" db="EMBL/GenBank/DDBJ databases">
        <title>Draft Genome Sequence of Pseudoalteromonas porphyrae UCD-SED14.</title>
        <authorList>
            <person name="Coil D.A."/>
            <person name="Jospin G."/>
            <person name="Lee R.D."/>
            <person name="Eisen J.A."/>
        </authorList>
    </citation>
    <scope>NUCLEOTIDE SEQUENCE [LARGE SCALE GENOMIC DNA]</scope>
    <source>
        <strain evidence="2 3">UCD-SED14</strain>
    </source>
</reference>
<evidence type="ECO:0008006" key="4">
    <source>
        <dbReference type="Google" id="ProtNLM"/>
    </source>
</evidence>
<feature type="signal peptide" evidence="1">
    <location>
        <begin position="1"/>
        <end position="25"/>
    </location>
</feature>
<dbReference type="OrthoDB" id="6315846at2"/>
<evidence type="ECO:0000313" key="2">
    <source>
        <dbReference type="EMBL" id="KPH63785.1"/>
    </source>
</evidence>
<dbReference type="Proteomes" id="UP000037848">
    <property type="component" value="Unassembled WGS sequence"/>
</dbReference>
<accession>A0A0N1MVK2</accession>